<accession>A0A0C4ERA1</accession>
<dbReference type="VEuPathDB" id="FungiDB:PTTG_03318"/>
<dbReference type="EMBL" id="ADAS02000418">
    <property type="protein sequence ID" value="OAV87421.1"/>
    <property type="molecule type" value="Genomic_DNA"/>
</dbReference>
<protein>
    <submittedName>
        <fullName evidence="1 2">Uncharacterized protein</fullName>
    </submittedName>
</protein>
<sequence>MKTHLTSLTNGTMPTSITHLQSHLTASGIPDGNSAFSRSMHDFTRILLGIEATKSDLPPSPPPSQLTSFQTKSNEAYTNTATLTSFRSYLSEHNISQLAVGGRSKSIPVVCRDFFIEDLAKANIHHVTFAWHESPGSPYNEWFGSMIWKHWMFAKNNGLLHKYAISPAEDTYSNAQKVLFRWIHGRQCDLRQSSRTPNWRELKSSREKRSKRRKQLSDHRVDTCVALSLPANLTRIFMDADCTSDTEEDDLGNLYRINVPWRSQEFTQFAHNLDNATIDRLRREKGARYIQKTKLLELRRRPAINTSQAPRVPIGLPRNCYNPVFLQSRPEVAQEVLNTQEPLEFPSI</sequence>
<name>A0A0C4ERA1_PUCT1</name>
<dbReference type="OMA" id="WHESPGS"/>
<dbReference type="Proteomes" id="UP000005240">
    <property type="component" value="Unassembled WGS sequence"/>
</dbReference>
<reference evidence="2 3" key="3">
    <citation type="journal article" date="2017" name="G3 (Bethesda)">
        <title>Comparative analysis highlights variable genome content of wheat rusts and divergence of the mating loci.</title>
        <authorList>
            <person name="Cuomo C.A."/>
            <person name="Bakkeren G."/>
            <person name="Khalil H.B."/>
            <person name="Panwar V."/>
            <person name="Joly D."/>
            <person name="Linning R."/>
            <person name="Sakthikumar S."/>
            <person name="Song X."/>
            <person name="Adiconis X."/>
            <person name="Fan L."/>
            <person name="Goldberg J.M."/>
            <person name="Levin J.Z."/>
            <person name="Young S."/>
            <person name="Zeng Q."/>
            <person name="Anikster Y."/>
            <person name="Bruce M."/>
            <person name="Wang M."/>
            <person name="Yin C."/>
            <person name="McCallum B."/>
            <person name="Szabo L.J."/>
            <person name="Hulbert S."/>
            <person name="Chen X."/>
            <person name="Fellers J.P."/>
        </authorList>
    </citation>
    <scope>NUCLEOTIDE SEQUENCE</scope>
    <source>
        <strain evidence="3">Isolate 1-1 / race 1 (BBBD)</strain>
        <strain evidence="2">isolate 1-1 / race 1 (BBBD)</strain>
    </source>
</reference>
<organism evidence="1">
    <name type="scientific">Puccinia triticina (isolate 1-1 / race 1 (BBBD))</name>
    <name type="common">Brown leaf rust fungus</name>
    <dbReference type="NCBI Taxonomy" id="630390"/>
    <lineage>
        <taxon>Eukaryota</taxon>
        <taxon>Fungi</taxon>
        <taxon>Dikarya</taxon>
        <taxon>Basidiomycota</taxon>
        <taxon>Pucciniomycotina</taxon>
        <taxon>Pucciniomycetes</taxon>
        <taxon>Pucciniales</taxon>
        <taxon>Pucciniaceae</taxon>
        <taxon>Puccinia</taxon>
    </lineage>
</organism>
<proteinExistence type="predicted"/>
<dbReference type="AlphaFoldDB" id="A0A0C4ERA1"/>
<reference evidence="1" key="1">
    <citation type="submission" date="2009-11" db="EMBL/GenBank/DDBJ databases">
        <authorList>
            <consortium name="The Broad Institute Genome Sequencing Platform"/>
            <person name="Ward D."/>
            <person name="Feldgarden M."/>
            <person name="Earl A."/>
            <person name="Young S.K."/>
            <person name="Zeng Q."/>
            <person name="Koehrsen M."/>
            <person name="Alvarado L."/>
            <person name="Berlin A."/>
            <person name="Bochicchio J."/>
            <person name="Borenstein D."/>
            <person name="Chapman S.B."/>
            <person name="Chen Z."/>
            <person name="Engels R."/>
            <person name="Freedman E."/>
            <person name="Gellesch M."/>
            <person name="Goldberg J."/>
            <person name="Griggs A."/>
            <person name="Gujja S."/>
            <person name="Heilman E."/>
            <person name="Heiman D."/>
            <person name="Hepburn T."/>
            <person name="Howarth C."/>
            <person name="Jen D."/>
            <person name="Larson L."/>
            <person name="Lewis B."/>
            <person name="Mehta T."/>
            <person name="Park D."/>
            <person name="Pearson M."/>
            <person name="Roberts A."/>
            <person name="Saif S."/>
            <person name="Shea T."/>
            <person name="Shenoy N."/>
            <person name="Sisk P."/>
            <person name="Stolte C."/>
            <person name="Sykes S."/>
            <person name="Thomson T."/>
            <person name="Walk T."/>
            <person name="White J."/>
            <person name="Yandava C."/>
            <person name="Izard J."/>
            <person name="Baranova O.V."/>
            <person name="Blanton J.M."/>
            <person name="Tanner A.C."/>
            <person name="Dewhirst F.E."/>
            <person name="Haas B."/>
            <person name="Nusbaum C."/>
            <person name="Birren B."/>
        </authorList>
    </citation>
    <scope>NUCLEOTIDE SEQUENCE [LARGE SCALE GENOMIC DNA]</scope>
    <source>
        <strain evidence="1">1-1 BBBD Race 1</strain>
    </source>
</reference>
<dbReference type="OrthoDB" id="2502106at2759"/>
<keyword evidence="3" id="KW-1185">Reference proteome</keyword>
<evidence type="ECO:0000313" key="2">
    <source>
        <dbReference type="EnsemblFungi" id="PTTG_03318-t43_1-p1"/>
    </source>
</evidence>
<reference evidence="1" key="2">
    <citation type="submission" date="2016-05" db="EMBL/GenBank/DDBJ databases">
        <title>Comparative analysis highlights variable genome content of wheat rusts and divergence of the mating loci.</title>
        <authorList>
            <person name="Cuomo C.A."/>
            <person name="Bakkeren G."/>
            <person name="Szabo L."/>
            <person name="Khalil H."/>
            <person name="Joly D."/>
            <person name="Goldberg J."/>
            <person name="Young S."/>
            <person name="Zeng Q."/>
            <person name="Fellers J."/>
        </authorList>
    </citation>
    <scope>NUCLEOTIDE SEQUENCE [LARGE SCALE GENOMIC DNA]</scope>
    <source>
        <strain evidence="1">1-1 BBBD Race 1</strain>
    </source>
</reference>
<gene>
    <name evidence="1" type="ORF">PTTG_03318</name>
</gene>
<evidence type="ECO:0000313" key="1">
    <source>
        <dbReference type="EMBL" id="OAV87421.1"/>
    </source>
</evidence>
<evidence type="ECO:0000313" key="3">
    <source>
        <dbReference type="Proteomes" id="UP000005240"/>
    </source>
</evidence>
<dbReference type="EnsemblFungi" id="PTTG_03318-t43_1">
    <property type="protein sequence ID" value="PTTG_03318-t43_1-p1"/>
    <property type="gene ID" value="PTTG_03318"/>
</dbReference>
<reference evidence="2" key="4">
    <citation type="submission" date="2025-05" db="UniProtKB">
        <authorList>
            <consortium name="EnsemblFungi"/>
        </authorList>
    </citation>
    <scope>IDENTIFICATION</scope>
    <source>
        <strain evidence="2">isolate 1-1 / race 1 (BBBD)</strain>
    </source>
</reference>